<dbReference type="AlphaFoldDB" id="A0A844HQM8"/>
<evidence type="ECO:0008006" key="3">
    <source>
        <dbReference type="Google" id="ProtNLM"/>
    </source>
</evidence>
<dbReference type="Proteomes" id="UP000449846">
    <property type="component" value="Unassembled WGS sequence"/>
</dbReference>
<protein>
    <recommendedName>
        <fullName evidence="3">PepSY domain-containing protein</fullName>
    </recommendedName>
</protein>
<organism evidence="1 2">
    <name type="scientific">Paracoccus litorisediminis</name>
    <dbReference type="NCBI Taxonomy" id="2006130"/>
    <lineage>
        <taxon>Bacteria</taxon>
        <taxon>Pseudomonadati</taxon>
        <taxon>Pseudomonadota</taxon>
        <taxon>Alphaproteobacteria</taxon>
        <taxon>Rhodobacterales</taxon>
        <taxon>Paracoccaceae</taxon>
        <taxon>Paracoccus</taxon>
    </lineage>
</organism>
<comment type="caution">
    <text evidence="1">The sequence shown here is derived from an EMBL/GenBank/DDBJ whole genome shotgun (WGS) entry which is preliminary data.</text>
</comment>
<accession>A0A844HQM8</accession>
<keyword evidence="2" id="KW-1185">Reference proteome</keyword>
<dbReference type="OrthoDB" id="7870353at2"/>
<dbReference type="EMBL" id="WMIG01000005">
    <property type="protein sequence ID" value="MTH59981.1"/>
    <property type="molecule type" value="Genomic_DNA"/>
</dbReference>
<gene>
    <name evidence="1" type="ORF">GL300_12250</name>
</gene>
<reference evidence="1 2" key="1">
    <citation type="submission" date="2019-11" db="EMBL/GenBank/DDBJ databases">
        <authorList>
            <person name="Dong K."/>
        </authorList>
    </citation>
    <scope>NUCLEOTIDE SEQUENCE [LARGE SCALE GENOMIC DNA]</scope>
    <source>
        <strain evidence="1 2">NBRC 112902</strain>
    </source>
</reference>
<evidence type="ECO:0000313" key="1">
    <source>
        <dbReference type="EMBL" id="MTH59981.1"/>
    </source>
</evidence>
<dbReference type="RefSeq" id="WP_155039917.1">
    <property type="nucleotide sequence ID" value="NZ_JBHGCD010000009.1"/>
</dbReference>
<evidence type="ECO:0000313" key="2">
    <source>
        <dbReference type="Proteomes" id="UP000449846"/>
    </source>
</evidence>
<sequence length="142" mass="16180">MLEPGLKSLLSRWLAVPGLAGLLVLGLHVHPSAAPRDDHPAFEHDQLEDEFELMEHPDFRVIPLQQAAELATDRFRGRLIAARLRPPTPDERARGVELVHELRLLTQRRDVLLIRLDARTGAFLEVRGSGLTEARRRHEDRK</sequence>
<proteinExistence type="predicted"/>
<name>A0A844HQM8_9RHOB</name>